<dbReference type="GO" id="GO:0005968">
    <property type="term" value="C:Rab-protein geranylgeranyltransferase complex"/>
    <property type="evidence" value="ECO:0007669"/>
    <property type="project" value="UniProtKB-UniRule"/>
</dbReference>
<dbReference type="InterPro" id="IPR008930">
    <property type="entry name" value="Terpenoid_cyclase/PrenylTrfase"/>
</dbReference>
<evidence type="ECO:0000256" key="5">
    <source>
        <dbReference type="ARBA" id="ARBA00022737"/>
    </source>
</evidence>
<comment type="function">
    <text evidence="8">Catalyzes the transfer of a geranylgeranyl moiety from geranylgeranyl diphosphate to both cysteines of proteins with the C-terminal sequence -XXCC, -XCXC and -CCXX.</text>
</comment>
<dbReference type="RefSeq" id="XP_012769706.1">
    <property type="nucleotide sequence ID" value="XM_012914252.1"/>
</dbReference>
<evidence type="ECO:0000256" key="6">
    <source>
        <dbReference type="ARBA" id="ARBA00022833"/>
    </source>
</evidence>
<evidence type="ECO:0000256" key="7">
    <source>
        <dbReference type="ARBA" id="ARBA00047658"/>
    </source>
</evidence>
<evidence type="ECO:0000313" key="11">
    <source>
        <dbReference type="Proteomes" id="UP000033188"/>
    </source>
</evidence>
<keyword evidence="2 8" id="KW-0637">Prenyltransferase</keyword>
<organism evidence="10 11">
    <name type="scientific">Babesia bigemina</name>
    <dbReference type="NCBI Taxonomy" id="5866"/>
    <lineage>
        <taxon>Eukaryota</taxon>
        <taxon>Sar</taxon>
        <taxon>Alveolata</taxon>
        <taxon>Apicomplexa</taxon>
        <taxon>Aconoidasida</taxon>
        <taxon>Piroplasmida</taxon>
        <taxon>Babesiidae</taxon>
        <taxon>Babesia</taxon>
    </lineage>
</organism>
<dbReference type="InterPro" id="IPR026873">
    <property type="entry name" value="Ptb1"/>
</dbReference>
<dbReference type="InterPro" id="IPR001330">
    <property type="entry name" value="Prenyltrans"/>
</dbReference>
<dbReference type="PANTHER" id="PTHR11774">
    <property type="entry name" value="GERANYLGERANYL TRANSFERASE TYPE BETA SUBUNIT"/>
    <property type="match status" value="1"/>
</dbReference>
<dbReference type="Pfam" id="PF00432">
    <property type="entry name" value="Prenyltrans"/>
    <property type="match status" value="1"/>
</dbReference>
<dbReference type="OrthoDB" id="5428259at2759"/>
<dbReference type="GeneID" id="24566061"/>
<reference evidence="11" key="1">
    <citation type="journal article" date="2014" name="Nucleic Acids Res.">
        <title>The evolutionary dynamics of variant antigen genes in Babesia reveal a history of genomic innovation underlying host-parasite interaction.</title>
        <authorList>
            <person name="Jackson A.P."/>
            <person name="Otto T.D."/>
            <person name="Darby A."/>
            <person name="Ramaprasad A."/>
            <person name="Xia D."/>
            <person name="Echaide I.E."/>
            <person name="Farber M."/>
            <person name="Gahlot S."/>
            <person name="Gamble J."/>
            <person name="Gupta D."/>
            <person name="Gupta Y."/>
            <person name="Jackson L."/>
            <person name="Malandrin L."/>
            <person name="Malas T.B."/>
            <person name="Moussa E."/>
            <person name="Nair M."/>
            <person name="Reid A.J."/>
            <person name="Sanders M."/>
            <person name="Sharma J."/>
            <person name="Tracey A."/>
            <person name="Quail M.A."/>
            <person name="Weir W."/>
            <person name="Wastling J.M."/>
            <person name="Hall N."/>
            <person name="Willadsen P."/>
            <person name="Lingelbach K."/>
            <person name="Shiels B."/>
            <person name="Tait A."/>
            <person name="Berriman M."/>
            <person name="Allred D.R."/>
            <person name="Pain A."/>
        </authorList>
    </citation>
    <scope>NUCLEOTIDE SEQUENCE [LARGE SCALE GENOMIC DNA]</scope>
    <source>
        <strain evidence="11">Bond</strain>
    </source>
</reference>
<evidence type="ECO:0000256" key="2">
    <source>
        <dbReference type="ARBA" id="ARBA00022602"/>
    </source>
</evidence>
<evidence type="ECO:0000259" key="9">
    <source>
        <dbReference type="Pfam" id="PF00432"/>
    </source>
</evidence>
<comment type="cofactor">
    <cofactor evidence="8">
        <name>Zn(2+)</name>
        <dbReference type="ChEBI" id="CHEBI:29105"/>
    </cofactor>
    <text evidence="8">Binds 1 zinc ion per subunit.</text>
</comment>
<dbReference type="EC" id="2.5.1.60" evidence="8"/>
<keyword evidence="5" id="KW-0677">Repeat</keyword>
<dbReference type="STRING" id="5866.A0A061DEM1"/>
<evidence type="ECO:0000313" key="10">
    <source>
        <dbReference type="EMBL" id="CDR97520.1"/>
    </source>
</evidence>
<dbReference type="InterPro" id="IPR045089">
    <property type="entry name" value="PGGT1B-like"/>
</dbReference>
<dbReference type="EMBL" id="LK391710">
    <property type="protein sequence ID" value="CDR97520.1"/>
    <property type="molecule type" value="Genomic_DNA"/>
</dbReference>
<gene>
    <name evidence="10" type="ORF">BBBOND_0400143</name>
</gene>
<dbReference type="VEuPathDB" id="PiroplasmaDB:BBBOND_0400143"/>
<keyword evidence="4 8" id="KW-0479">Metal-binding</keyword>
<dbReference type="OMA" id="VKRCQCP"/>
<protein>
    <recommendedName>
        <fullName evidence="8">Geranylgeranyl transferase type-2 subunit beta</fullName>
        <ecNumber evidence="8">2.5.1.60</ecNumber>
    </recommendedName>
</protein>
<keyword evidence="3 8" id="KW-0808">Transferase</keyword>
<dbReference type="AlphaFoldDB" id="A0A061DEM1"/>
<dbReference type="CDD" id="cd02894">
    <property type="entry name" value="GGTase-II"/>
    <property type="match status" value="1"/>
</dbReference>
<comment type="catalytic activity">
    <reaction evidence="7 8">
        <text>geranylgeranyl diphosphate + L-cysteinyl-[protein] = S-geranylgeranyl-L-cysteinyl-[protein] + diphosphate</text>
        <dbReference type="Rhea" id="RHEA:21240"/>
        <dbReference type="Rhea" id="RHEA-COMP:10131"/>
        <dbReference type="Rhea" id="RHEA-COMP:11537"/>
        <dbReference type="ChEBI" id="CHEBI:29950"/>
        <dbReference type="ChEBI" id="CHEBI:33019"/>
        <dbReference type="ChEBI" id="CHEBI:57533"/>
        <dbReference type="ChEBI" id="CHEBI:86021"/>
        <dbReference type="EC" id="2.5.1.60"/>
    </reaction>
</comment>
<dbReference type="Gene3D" id="1.50.10.20">
    <property type="match status" value="1"/>
</dbReference>
<evidence type="ECO:0000256" key="3">
    <source>
        <dbReference type="ARBA" id="ARBA00022679"/>
    </source>
</evidence>
<dbReference type="KEGG" id="bbig:BBBOND_0400143"/>
<sequence length="332" mass="35955">MPPESRVDNEQVYYFLLSNLNDRLSIEGFAYEPIKLGGVYWTLTAISLLKGAVNDIVHPRLNRDLETIVYDIVEGSKNADGGFGNAPGHPSSIIATHYAILTLSLLGRQDSIDKELTAKYISGLQNADGSFNCDLFGEADARHIYSSVICLSVLGALDSVDVGGIVRFLLSCQNADGGFCWYPRGESHAAAAFCCVGALSELGALHLADLDALGLWLAERQTPGGGCNGRAEKAPDICYSWWVLSALHNIGRFEWFDSEKLVGFITRAQNQEDGGIAYLPGFMGDVFHTFFALAALALIDHERFGLTQVHPVYATTPFGLRGLTGIRGNTGE</sequence>
<dbReference type="GO" id="GO:0046872">
    <property type="term" value="F:metal ion binding"/>
    <property type="evidence" value="ECO:0007669"/>
    <property type="project" value="UniProtKB-KW"/>
</dbReference>
<comment type="similarity">
    <text evidence="1 8">Belongs to the protein prenyltransferase subunit beta family.</text>
</comment>
<dbReference type="SUPFAM" id="SSF48239">
    <property type="entry name" value="Terpenoid cyclases/Protein prenyltransferases"/>
    <property type="match status" value="1"/>
</dbReference>
<feature type="domain" description="Prenyltransferase alpha-alpha toroid" evidence="9">
    <location>
        <begin position="12"/>
        <end position="314"/>
    </location>
</feature>
<dbReference type="Proteomes" id="UP000033188">
    <property type="component" value="Chromosome 4"/>
</dbReference>
<name>A0A061DEM1_BABBI</name>
<dbReference type="GO" id="GO:0004663">
    <property type="term" value="F:Rab geranylgeranyltransferase activity"/>
    <property type="evidence" value="ECO:0007669"/>
    <property type="project" value="UniProtKB-UniRule"/>
</dbReference>
<evidence type="ECO:0000256" key="4">
    <source>
        <dbReference type="ARBA" id="ARBA00022723"/>
    </source>
</evidence>
<dbReference type="PANTHER" id="PTHR11774:SF11">
    <property type="entry name" value="GERANYLGERANYL TRANSFERASE TYPE-2 SUBUNIT BETA"/>
    <property type="match status" value="1"/>
</dbReference>
<keyword evidence="11" id="KW-1185">Reference proteome</keyword>
<evidence type="ECO:0000256" key="8">
    <source>
        <dbReference type="RuleBase" id="RU365076"/>
    </source>
</evidence>
<proteinExistence type="inferred from homology"/>
<keyword evidence="6 8" id="KW-0862">Zinc</keyword>
<accession>A0A061DEM1</accession>
<evidence type="ECO:0000256" key="1">
    <source>
        <dbReference type="ARBA" id="ARBA00010497"/>
    </source>
</evidence>